<sequence>MTPSPPPPPIPRGSKISPHYILLAISHSVVQHKLPYTSSGGFKFSLESSGWRLLTVKAFQIRSSDIFRMSTFTTNQRRLNAILTCHL</sequence>
<dbReference type="EMBL" id="HF936491">
    <property type="protein sequence ID" value="CCX16624.1"/>
    <property type="molecule type" value="Genomic_DNA"/>
</dbReference>
<protein>
    <submittedName>
        <fullName evidence="1">Uncharacterized protein</fullName>
    </submittedName>
</protein>
<gene>
    <name evidence="1" type="ORF">PCON_03323</name>
</gene>
<proteinExistence type="predicted"/>
<evidence type="ECO:0000313" key="1">
    <source>
        <dbReference type="EMBL" id="CCX16624.1"/>
    </source>
</evidence>
<dbReference type="AlphaFoldDB" id="U4LIL6"/>
<dbReference type="Proteomes" id="UP000018144">
    <property type="component" value="Unassembled WGS sequence"/>
</dbReference>
<organism evidence="1 2">
    <name type="scientific">Pyronema omphalodes (strain CBS 100304)</name>
    <name type="common">Pyronema confluens</name>
    <dbReference type="NCBI Taxonomy" id="1076935"/>
    <lineage>
        <taxon>Eukaryota</taxon>
        <taxon>Fungi</taxon>
        <taxon>Dikarya</taxon>
        <taxon>Ascomycota</taxon>
        <taxon>Pezizomycotina</taxon>
        <taxon>Pezizomycetes</taxon>
        <taxon>Pezizales</taxon>
        <taxon>Pyronemataceae</taxon>
        <taxon>Pyronema</taxon>
    </lineage>
</organism>
<accession>U4LIL6</accession>
<keyword evidence="2" id="KW-1185">Reference proteome</keyword>
<reference evidence="1 2" key="1">
    <citation type="journal article" date="2013" name="PLoS Genet.">
        <title>The genome and development-dependent transcriptomes of Pyronema confluens: a window into fungal evolution.</title>
        <authorList>
            <person name="Traeger S."/>
            <person name="Altegoer F."/>
            <person name="Freitag M."/>
            <person name="Gabaldon T."/>
            <person name="Kempken F."/>
            <person name="Kumar A."/>
            <person name="Marcet-Houben M."/>
            <person name="Poggeler S."/>
            <person name="Stajich J.E."/>
            <person name="Nowrousian M."/>
        </authorList>
    </citation>
    <scope>NUCLEOTIDE SEQUENCE [LARGE SCALE GENOMIC DNA]</scope>
    <source>
        <strain evidence="2">CBS 100304</strain>
        <tissue evidence="1">Vegetative mycelium</tissue>
    </source>
</reference>
<name>U4LIL6_PYROM</name>
<evidence type="ECO:0000313" key="2">
    <source>
        <dbReference type="Proteomes" id="UP000018144"/>
    </source>
</evidence>